<organism evidence="2 3">
    <name type="scientific">Curvularia kusanoi</name>
    <name type="common">Cochliobolus kusanoi</name>
    <dbReference type="NCBI Taxonomy" id="90978"/>
    <lineage>
        <taxon>Eukaryota</taxon>
        <taxon>Fungi</taxon>
        <taxon>Dikarya</taxon>
        <taxon>Ascomycota</taxon>
        <taxon>Pezizomycotina</taxon>
        <taxon>Dothideomycetes</taxon>
        <taxon>Pleosporomycetidae</taxon>
        <taxon>Pleosporales</taxon>
        <taxon>Pleosporineae</taxon>
        <taxon>Pleosporaceae</taxon>
        <taxon>Curvularia</taxon>
    </lineage>
</organism>
<feature type="compositionally biased region" description="Polar residues" evidence="1">
    <location>
        <begin position="100"/>
        <end position="110"/>
    </location>
</feature>
<evidence type="ECO:0000256" key="1">
    <source>
        <dbReference type="SAM" id="MobiDB-lite"/>
    </source>
</evidence>
<reference evidence="2" key="1">
    <citation type="submission" date="2019-04" db="EMBL/GenBank/DDBJ databases">
        <title>Sequencing of skin fungus with MAO and IRED activity.</title>
        <authorList>
            <person name="Marsaioli A.J."/>
            <person name="Bonatto J.M.C."/>
            <person name="Reis Junior O."/>
        </authorList>
    </citation>
    <scope>NUCLEOTIDE SEQUENCE</scope>
    <source>
        <strain evidence="2">30M1</strain>
    </source>
</reference>
<evidence type="ECO:0000313" key="2">
    <source>
        <dbReference type="EMBL" id="KAF2995316.1"/>
    </source>
</evidence>
<dbReference type="EMBL" id="SWKU01000033">
    <property type="protein sequence ID" value="KAF2995316.1"/>
    <property type="molecule type" value="Genomic_DNA"/>
</dbReference>
<keyword evidence="3" id="KW-1185">Reference proteome</keyword>
<gene>
    <name evidence="2" type="ORF">E8E13_000135</name>
</gene>
<proteinExistence type="predicted"/>
<accession>A0A9P4T6C3</accession>
<name>A0A9P4T6C3_CURKU</name>
<dbReference type="Proteomes" id="UP000801428">
    <property type="component" value="Unassembled WGS sequence"/>
</dbReference>
<dbReference type="AlphaFoldDB" id="A0A9P4T6C3"/>
<feature type="region of interest" description="Disordered" evidence="1">
    <location>
        <begin position="81"/>
        <end position="110"/>
    </location>
</feature>
<evidence type="ECO:0000313" key="3">
    <source>
        <dbReference type="Proteomes" id="UP000801428"/>
    </source>
</evidence>
<protein>
    <submittedName>
        <fullName evidence="2">Uncharacterized protein</fullName>
    </submittedName>
</protein>
<sequence>MSIMVEQIADVSIWADGQLPLASLPWHASSCSVEARDFVFVTTPMRSYVQQRHITGHTSDNMTDNLTSRAAEEWRCIGGITGREVGQPGSGRQREGASATPPNQTSRVFG</sequence>
<comment type="caution">
    <text evidence="2">The sequence shown here is derived from an EMBL/GenBank/DDBJ whole genome shotgun (WGS) entry which is preliminary data.</text>
</comment>